<gene>
    <name evidence="2" type="ORF">B0I36DRAFT_123421</name>
</gene>
<dbReference type="EMBL" id="JAGTJQ010000005">
    <property type="protein sequence ID" value="KAH7031498.1"/>
    <property type="molecule type" value="Genomic_DNA"/>
</dbReference>
<dbReference type="Proteomes" id="UP000756346">
    <property type="component" value="Unassembled WGS sequence"/>
</dbReference>
<dbReference type="RefSeq" id="XP_046013178.1">
    <property type="nucleotide sequence ID" value="XM_046148075.1"/>
</dbReference>
<comment type="caution">
    <text evidence="2">The sequence shown here is derived from an EMBL/GenBank/DDBJ whole genome shotgun (WGS) entry which is preliminary data.</text>
</comment>
<keyword evidence="3" id="KW-1185">Reference proteome</keyword>
<evidence type="ECO:0000313" key="2">
    <source>
        <dbReference type="EMBL" id="KAH7031498.1"/>
    </source>
</evidence>
<reference evidence="2" key="1">
    <citation type="journal article" date="2021" name="Nat. Commun.">
        <title>Genetic determinants of endophytism in the Arabidopsis root mycobiome.</title>
        <authorList>
            <person name="Mesny F."/>
            <person name="Miyauchi S."/>
            <person name="Thiergart T."/>
            <person name="Pickel B."/>
            <person name="Atanasova L."/>
            <person name="Karlsson M."/>
            <person name="Huettel B."/>
            <person name="Barry K.W."/>
            <person name="Haridas S."/>
            <person name="Chen C."/>
            <person name="Bauer D."/>
            <person name="Andreopoulos W."/>
            <person name="Pangilinan J."/>
            <person name="LaButti K."/>
            <person name="Riley R."/>
            <person name="Lipzen A."/>
            <person name="Clum A."/>
            <person name="Drula E."/>
            <person name="Henrissat B."/>
            <person name="Kohler A."/>
            <person name="Grigoriev I.V."/>
            <person name="Martin F.M."/>
            <person name="Hacquard S."/>
        </authorList>
    </citation>
    <scope>NUCLEOTIDE SEQUENCE</scope>
    <source>
        <strain evidence="2">MPI-CAGE-CH-0230</strain>
    </source>
</reference>
<evidence type="ECO:0000313" key="3">
    <source>
        <dbReference type="Proteomes" id="UP000756346"/>
    </source>
</evidence>
<organism evidence="2 3">
    <name type="scientific">Microdochium trichocladiopsis</name>
    <dbReference type="NCBI Taxonomy" id="1682393"/>
    <lineage>
        <taxon>Eukaryota</taxon>
        <taxon>Fungi</taxon>
        <taxon>Dikarya</taxon>
        <taxon>Ascomycota</taxon>
        <taxon>Pezizomycotina</taxon>
        <taxon>Sordariomycetes</taxon>
        <taxon>Xylariomycetidae</taxon>
        <taxon>Xylariales</taxon>
        <taxon>Microdochiaceae</taxon>
        <taxon>Microdochium</taxon>
    </lineage>
</organism>
<feature type="region of interest" description="Disordered" evidence="1">
    <location>
        <begin position="1"/>
        <end position="22"/>
    </location>
</feature>
<dbReference type="AlphaFoldDB" id="A0A9P8Y7W8"/>
<accession>A0A9P8Y7W8</accession>
<protein>
    <submittedName>
        <fullName evidence="2">Uncharacterized protein</fullName>
    </submittedName>
</protein>
<proteinExistence type="predicted"/>
<feature type="region of interest" description="Disordered" evidence="1">
    <location>
        <begin position="75"/>
        <end position="99"/>
    </location>
</feature>
<dbReference type="GeneID" id="70177621"/>
<name>A0A9P8Y7W8_9PEZI</name>
<evidence type="ECO:0000256" key="1">
    <source>
        <dbReference type="SAM" id="MobiDB-lite"/>
    </source>
</evidence>
<sequence>MDPSREKTGPMKSPPTVHGPVDTISNVHVRRSLRTHPKHNEFRSPSRISACFGAGLPHYHELTPAPRPQALLRRTTPDWPRKAGPLRCLDSRPTPLAST</sequence>